<dbReference type="GeneID" id="27341246"/>
<dbReference type="Proteomes" id="UP000054466">
    <property type="component" value="Unassembled WGS sequence"/>
</dbReference>
<protein>
    <submittedName>
        <fullName evidence="1">Uncharacterized protein</fullName>
    </submittedName>
</protein>
<evidence type="ECO:0000313" key="2">
    <source>
        <dbReference type="Proteomes" id="UP000054466"/>
    </source>
</evidence>
<gene>
    <name evidence="1" type="ORF">PV07_02052</name>
</gene>
<keyword evidence="2" id="KW-1185">Reference proteome</keyword>
<dbReference type="HOGENOM" id="CLU_2775741_0_0_1"/>
<organism evidence="1 2">
    <name type="scientific">Cladophialophora immunda</name>
    <dbReference type="NCBI Taxonomy" id="569365"/>
    <lineage>
        <taxon>Eukaryota</taxon>
        <taxon>Fungi</taxon>
        <taxon>Dikarya</taxon>
        <taxon>Ascomycota</taxon>
        <taxon>Pezizomycotina</taxon>
        <taxon>Eurotiomycetes</taxon>
        <taxon>Chaetothyriomycetidae</taxon>
        <taxon>Chaetothyriales</taxon>
        <taxon>Herpotrichiellaceae</taxon>
        <taxon>Cladophialophora</taxon>
    </lineage>
</organism>
<sequence length="69" mass="7799">MINEVWGTFPIPASIVLELFRNDAVENTMKDDGTYNIEAYLPNAELILWSFTGIAAKLFNRIRVFSSSS</sequence>
<reference evidence="1 2" key="1">
    <citation type="submission" date="2015-01" db="EMBL/GenBank/DDBJ databases">
        <title>The Genome Sequence of Cladophialophora immunda CBS83496.</title>
        <authorList>
            <consortium name="The Broad Institute Genomics Platform"/>
            <person name="Cuomo C."/>
            <person name="de Hoog S."/>
            <person name="Gorbushina A."/>
            <person name="Stielow B."/>
            <person name="Teixiera M."/>
            <person name="Abouelleil A."/>
            <person name="Chapman S.B."/>
            <person name="Priest M."/>
            <person name="Young S.K."/>
            <person name="Wortman J."/>
            <person name="Nusbaum C."/>
            <person name="Birren B."/>
        </authorList>
    </citation>
    <scope>NUCLEOTIDE SEQUENCE [LARGE SCALE GENOMIC DNA]</scope>
    <source>
        <strain evidence="1 2">CBS 83496</strain>
    </source>
</reference>
<dbReference type="VEuPathDB" id="FungiDB:PV07_02052"/>
<dbReference type="AlphaFoldDB" id="A0A0D2BCW4"/>
<dbReference type="EMBL" id="KN847040">
    <property type="protein sequence ID" value="KIW35352.1"/>
    <property type="molecule type" value="Genomic_DNA"/>
</dbReference>
<dbReference type="RefSeq" id="XP_016255568.1">
    <property type="nucleotide sequence ID" value="XM_016388640.1"/>
</dbReference>
<accession>A0A0D2BCW4</accession>
<evidence type="ECO:0000313" key="1">
    <source>
        <dbReference type="EMBL" id="KIW35352.1"/>
    </source>
</evidence>
<name>A0A0D2BCW4_9EURO</name>
<proteinExistence type="predicted"/>